<proteinExistence type="predicted"/>
<evidence type="ECO:0000256" key="2">
    <source>
        <dbReference type="SAM" id="SignalP"/>
    </source>
</evidence>
<gene>
    <name evidence="3" type="ORF">D4764_09G0006620</name>
</gene>
<keyword evidence="4" id="KW-1185">Reference proteome</keyword>
<sequence>MAATLVLSGVCLFALLIGDICCVPVQKGNDPAAYDDSYRHAAPSYDPQPGPRSGPGYGPQLAPVTAPSLAPVTAPSLALVTALVSAPSLAKVWPPRWLPSLVLVTAPSLVRVLAPSLAPSLVRVLALVSAPSLALVSAPSLALVTALVLAPSLAKSGHYPLGSVSEGGSSPYYYPEMKPGYDQPSDWYVEPAWPGPMGKAPLAPAGVGSEYIRPPIPQPAYQGGELTHYEDSAEHGFYERESDEQGQFPHPPHIFASPKMVSSSMPHPLPPHPLLPQWGFYPYYYDYRFITGQYPPGTYTHASANFEHGRDAWQDVHYRQEGIPFEPVAESGASTSSVASLPGKAPVVYTGH</sequence>
<keyword evidence="2" id="KW-0732">Signal</keyword>
<feature type="region of interest" description="Disordered" evidence="1">
    <location>
        <begin position="37"/>
        <end position="58"/>
    </location>
</feature>
<comment type="caution">
    <text evidence="3">The sequence shown here is derived from an EMBL/GenBank/DDBJ whole genome shotgun (WGS) entry which is preliminary data.</text>
</comment>
<organism evidence="3 4">
    <name type="scientific">Takifugu flavidus</name>
    <name type="common">sansaifugu</name>
    <dbReference type="NCBI Taxonomy" id="433684"/>
    <lineage>
        <taxon>Eukaryota</taxon>
        <taxon>Metazoa</taxon>
        <taxon>Chordata</taxon>
        <taxon>Craniata</taxon>
        <taxon>Vertebrata</taxon>
        <taxon>Euteleostomi</taxon>
        <taxon>Actinopterygii</taxon>
        <taxon>Neopterygii</taxon>
        <taxon>Teleostei</taxon>
        <taxon>Neoteleostei</taxon>
        <taxon>Acanthomorphata</taxon>
        <taxon>Eupercaria</taxon>
        <taxon>Tetraodontiformes</taxon>
        <taxon>Tetradontoidea</taxon>
        <taxon>Tetraodontidae</taxon>
        <taxon>Takifugu</taxon>
    </lineage>
</organism>
<reference evidence="3 4" key="1">
    <citation type="submission" date="2019-04" db="EMBL/GenBank/DDBJ databases">
        <title>Chromosome genome assembly for Takifugu flavidus.</title>
        <authorList>
            <person name="Xiao S."/>
        </authorList>
    </citation>
    <scope>NUCLEOTIDE SEQUENCE [LARGE SCALE GENOMIC DNA]</scope>
    <source>
        <strain evidence="3">HTHZ2018</strain>
        <tissue evidence="3">Muscle</tissue>
    </source>
</reference>
<feature type="chain" id="PRO_5023066511" evidence="2">
    <location>
        <begin position="23"/>
        <end position="352"/>
    </location>
</feature>
<dbReference type="AlphaFoldDB" id="A0A5C6ML68"/>
<dbReference type="EMBL" id="RHFK02000022">
    <property type="protein sequence ID" value="TWW55613.1"/>
    <property type="molecule type" value="Genomic_DNA"/>
</dbReference>
<protein>
    <submittedName>
        <fullName evidence="3">Uncharacterized protein</fullName>
    </submittedName>
</protein>
<name>A0A5C6ML68_9TELE</name>
<evidence type="ECO:0000256" key="1">
    <source>
        <dbReference type="SAM" id="MobiDB-lite"/>
    </source>
</evidence>
<evidence type="ECO:0000313" key="4">
    <source>
        <dbReference type="Proteomes" id="UP000324091"/>
    </source>
</evidence>
<accession>A0A5C6ML68</accession>
<feature type="signal peptide" evidence="2">
    <location>
        <begin position="1"/>
        <end position="22"/>
    </location>
</feature>
<dbReference type="Proteomes" id="UP000324091">
    <property type="component" value="Chromosome 9"/>
</dbReference>
<evidence type="ECO:0000313" key="3">
    <source>
        <dbReference type="EMBL" id="TWW55613.1"/>
    </source>
</evidence>